<evidence type="ECO:0000256" key="4">
    <source>
        <dbReference type="ARBA" id="ARBA00023065"/>
    </source>
</evidence>
<keyword evidence="4 8" id="KW-0406">Ion transport</keyword>
<dbReference type="NCBIfam" id="TIGR01145">
    <property type="entry name" value="ATP_synt_delta"/>
    <property type="match status" value="1"/>
</dbReference>
<proteinExistence type="inferred from homology"/>
<evidence type="ECO:0000256" key="3">
    <source>
        <dbReference type="ARBA" id="ARBA00022781"/>
    </source>
</evidence>
<comment type="similarity">
    <text evidence="8">Belongs to the ATPase delta chain family.</text>
</comment>
<keyword evidence="7 8" id="KW-0066">ATP synthesis</keyword>
<comment type="function">
    <text evidence="8">This protein is part of the stalk that links CF(0) to CF(1). It either transmits conformational changes from CF(0) to CF(1) or is implicated in proton conduction.</text>
</comment>
<comment type="function">
    <text evidence="8">F(1)F(0) ATP synthase produces ATP from ADP in the presence of a proton or sodium gradient. F-type ATPases consist of two structural domains, F(1) containing the extramembraneous catalytic core and F(0) containing the membrane proton channel, linked together by a central stalk and a peripheral stalk. During catalysis, ATP synthesis in the catalytic domain of F(1) is coupled via a rotary mechanism of the central stalk subunits to proton translocation.</text>
</comment>
<dbReference type="EMBL" id="CAADFX010000070">
    <property type="protein sequence ID" value="VFK57851.1"/>
    <property type="molecule type" value="Genomic_DNA"/>
</dbReference>
<dbReference type="InterPro" id="IPR026015">
    <property type="entry name" value="ATP_synth_OSCP/delta_N_sf"/>
</dbReference>
<evidence type="ECO:0000313" key="9">
    <source>
        <dbReference type="EMBL" id="VFK52336.1"/>
    </source>
</evidence>
<dbReference type="PROSITE" id="PS00389">
    <property type="entry name" value="ATPASE_DELTA"/>
    <property type="match status" value="1"/>
</dbReference>
<sequence>MAEKYTLARPYALAAFKQAQEEGKLDRWFEMLRFLEVVTANQEMVKIIKDPRVSKSRLVALVLDIAKGRLSKTGENFVRLLVDAGRVDVVQEILQLFEKELDVFKKRVRARVISAYPLTSAYQQDISLAMAKRLGREVILSVAVDRSLIGGVVIRVEDVILDMSLRGRLTQLGLDLS</sequence>
<evidence type="ECO:0000256" key="7">
    <source>
        <dbReference type="ARBA" id="ARBA00023310"/>
    </source>
</evidence>
<dbReference type="GO" id="GO:0046933">
    <property type="term" value="F:proton-transporting ATP synthase activity, rotational mechanism"/>
    <property type="evidence" value="ECO:0007669"/>
    <property type="project" value="UniProtKB-UniRule"/>
</dbReference>
<dbReference type="Gene3D" id="1.10.520.20">
    <property type="entry name" value="N-terminal domain of the delta subunit of the F1F0-ATP synthase"/>
    <property type="match status" value="1"/>
</dbReference>
<keyword evidence="3 8" id="KW-0375">Hydrogen ion transport</keyword>
<protein>
    <recommendedName>
        <fullName evidence="8">ATP synthase subunit delta</fullName>
    </recommendedName>
    <alternativeName>
        <fullName evidence="8">ATP synthase F(1) sector subunit delta</fullName>
    </alternativeName>
    <alternativeName>
        <fullName evidence="8">F-type ATPase subunit delta</fullName>
        <shortName evidence="8">F-ATPase subunit delta</shortName>
    </alternativeName>
</protein>
<dbReference type="InterPro" id="IPR020781">
    <property type="entry name" value="ATPase_OSCP/d_CS"/>
</dbReference>
<keyword evidence="8" id="KW-1003">Cell membrane</keyword>
<gene>
    <name evidence="8" type="primary">atpH</name>
    <name evidence="11" type="ORF">BECKTUN1418D_GA0071000_107010</name>
    <name evidence="10" type="ORF">BECKTUN1418E_GA0071001_100934</name>
    <name evidence="9" type="ORF">BECKTUN1418F_GA0071002_100734</name>
</gene>
<comment type="subcellular location">
    <subcellularLocation>
        <location evidence="8">Cell membrane</location>
        <topology evidence="8">Peripheral membrane protein</topology>
    </subcellularLocation>
    <subcellularLocation>
        <location evidence="1">Membrane</location>
    </subcellularLocation>
</comment>
<evidence type="ECO:0000256" key="5">
    <source>
        <dbReference type="ARBA" id="ARBA00023136"/>
    </source>
</evidence>
<evidence type="ECO:0000256" key="6">
    <source>
        <dbReference type="ARBA" id="ARBA00023196"/>
    </source>
</evidence>
<keyword evidence="5 8" id="KW-0472">Membrane</keyword>
<dbReference type="PRINTS" id="PR00125">
    <property type="entry name" value="ATPASEDELTA"/>
</dbReference>
<dbReference type="GO" id="GO:0045259">
    <property type="term" value="C:proton-transporting ATP synthase complex"/>
    <property type="evidence" value="ECO:0007669"/>
    <property type="project" value="UniProtKB-KW"/>
</dbReference>
<accession>A0A450ZG92</accession>
<dbReference type="GO" id="GO:0005886">
    <property type="term" value="C:plasma membrane"/>
    <property type="evidence" value="ECO:0007669"/>
    <property type="project" value="UniProtKB-SubCell"/>
</dbReference>
<dbReference type="SUPFAM" id="SSF47928">
    <property type="entry name" value="N-terminal domain of the delta subunit of the F1F0-ATP synthase"/>
    <property type="match status" value="1"/>
</dbReference>
<dbReference type="HAMAP" id="MF_01416">
    <property type="entry name" value="ATP_synth_delta_bact"/>
    <property type="match status" value="1"/>
</dbReference>
<evidence type="ECO:0000313" key="11">
    <source>
        <dbReference type="EMBL" id="VFK57851.1"/>
    </source>
</evidence>
<dbReference type="InterPro" id="IPR000711">
    <property type="entry name" value="ATPase_OSCP/dsu"/>
</dbReference>
<dbReference type="EMBL" id="CAADFV010000009">
    <property type="protein sequence ID" value="VFK52780.1"/>
    <property type="molecule type" value="Genomic_DNA"/>
</dbReference>
<dbReference type="EMBL" id="CAADFY010000007">
    <property type="protein sequence ID" value="VFK52336.1"/>
    <property type="molecule type" value="Genomic_DNA"/>
</dbReference>
<dbReference type="PANTHER" id="PTHR11910">
    <property type="entry name" value="ATP SYNTHASE DELTA CHAIN"/>
    <property type="match status" value="1"/>
</dbReference>
<keyword evidence="2 8" id="KW-0813">Transport</keyword>
<dbReference type="AlphaFoldDB" id="A0A450ZG92"/>
<dbReference type="Pfam" id="PF00213">
    <property type="entry name" value="OSCP"/>
    <property type="match status" value="1"/>
</dbReference>
<evidence type="ECO:0000256" key="2">
    <source>
        <dbReference type="ARBA" id="ARBA00022448"/>
    </source>
</evidence>
<evidence type="ECO:0000256" key="8">
    <source>
        <dbReference type="HAMAP-Rule" id="MF_01416"/>
    </source>
</evidence>
<reference evidence="10" key="1">
    <citation type="submission" date="2019-02" db="EMBL/GenBank/DDBJ databases">
        <authorList>
            <person name="Gruber-Vodicka R. H."/>
            <person name="Seah K. B. B."/>
        </authorList>
    </citation>
    <scope>NUCLEOTIDE SEQUENCE</scope>
    <source>
        <strain evidence="11">BECK_BY1</strain>
        <strain evidence="10">BECK_BY2</strain>
        <strain evidence="9">BECK_BY3</strain>
    </source>
</reference>
<keyword evidence="6 8" id="KW-0139">CF(1)</keyword>
<evidence type="ECO:0000313" key="10">
    <source>
        <dbReference type="EMBL" id="VFK52780.1"/>
    </source>
</evidence>
<organism evidence="10">
    <name type="scientific">Candidatus Kentrum sp. TUN</name>
    <dbReference type="NCBI Taxonomy" id="2126343"/>
    <lineage>
        <taxon>Bacteria</taxon>
        <taxon>Pseudomonadati</taxon>
        <taxon>Pseudomonadota</taxon>
        <taxon>Gammaproteobacteria</taxon>
        <taxon>Candidatus Kentrum</taxon>
    </lineage>
</organism>
<dbReference type="NCBIfam" id="NF004402">
    <property type="entry name" value="PRK05758.2-2"/>
    <property type="match status" value="1"/>
</dbReference>
<evidence type="ECO:0000256" key="1">
    <source>
        <dbReference type="ARBA" id="ARBA00004370"/>
    </source>
</evidence>
<name>A0A450ZG92_9GAMM</name>